<dbReference type="EMBL" id="FLUQ01000006">
    <property type="protein sequence ID" value="SBW10265.1"/>
    <property type="molecule type" value="Genomic_DNA"/>
</dbReference>
<reference evidence="1" key="1">
    <citation type="submission" date="2016-04" db="EMBL/GenBank/DDBJ databases">
        <authorList>
            <person name="Evans L.H."/>
            <person name="Alamgir A."/>
            <person name="Owens N."/>
            <person name="Weber N.D."/>
            <person name="Virtaneva K."/>
            <person name="Barbian K."/>
            <person name="Babar A."/>
            <person name="Rosenke K."/>
        </authorList>
    </citation>
    <scope>NUCLEOTIDE SEQUENCE</scope>
    <source>
        <strain evidence="1">86</strain>
    </source>
</reference>
<organism evidence="1">
    <name type="scientific">uncultured delta proteobacterium</name>
    <dbReference type="NCBI Taxonomy" id="34034"/>
    <lineage>
        <taxon>Bacteria</taxon>
        <taxon>Deltaproteobacteria</taxon>
        <taxon>environmental samples</taxon>
    </lineage>
</organism>
<dbReference type="AlphaFoldDB" id="A0A212KFF6"/>
<accession>A0A212KFF6</accession>
<proteinExistence type="predicted"/>
<sequence>MPSTLRVYQFHHQRVSEWYKVSLEVLQLKNKKKLQAVQSIA</sequence>
<name>A0A212KFF6_9DELT</name>
<protein>
    <submittedName>
        <fullName evidence="1">Uncharacterized protein</fullName>
    </submittedName>
</protein>
<evidence type="ECO:0000313" key="1">
    <source>
        <dbReference type="EMBL" id="SBW10265.1"/>
    </source>
</evidence>
<gene>
    <name evidence="1" type="ORF">KL86DPRO_60097</name>
</gene>